<name>A0A7S2I885_9EUKA</name>
<accession>A0A7S2I885</accession>
<proteinExistence type="predicted"/>
<gene>
    <name evidence="1" type="ORF">CBRE1094_LOCUS32000</name>
</gene>
<organism evidence="1">
    <name type="scientific">Haptolina brevifila</name>
    <dbReference type="NCBI Taxonomy" id="156173"/>
    <lineage>
        <taxon>Eukaryota</taxon>
        <taxon>Haptista</taxon>
        <taxon>Haptophyta</taxon>
        <taxon>Prymnesiophyceae</taxon>
        <taxon>Prymnesiales</taxon>
        <taxon>Prymnesiaceae</taxon>
        <taxon>Haptolina</taxon>
    </lineage>
</organism>
<dbReference type="AlphaFoldDB" id="A0A7S2I885"/>
<reference evidence="1" key="1">
    <citation type="submission" date="2021-01" db="EMBL/GenBank/DDBJ databases">
        <authorList>
            <person name="Corre E."/>
            <person name="Pelletier E."/>
            <person name="Niang G."/>
            <person name="Scheremetjew M."/>
            <person name="Finn R."/>
            <person name="Kale V."/>
            <person name="Holt S."/>
            <person name="Cochrane G."/>
            <person name="Meng A."/>
            <person name="Brown T."/>
            <person name="Cohen L."/>
        </authorList>
    </citation>
    <scope>NUCLEOTIDE SEQUENCE</scope>
    <source>
        <strain evidence="1">UTEX LB 985</strain>
    </source>
</reference>
<dbReference type="EMBL" id="HBGU01058870">
    <property type="protein sequence ID" value="CAD9511826.1"/>
    <property type="molecule type" value="Transcribed_RNA"/>
</dbReference>
<protein>
    <submittedName>
        <fullName evidence="1">Uncharacterized protein</fullName>
    </submittedName>
</protein>
<evidence type="ECO:0000313" key="1">
    <source>
        <dbReference type="EMBL" id="CAD9511826.1"/>
    </source>
</evidence>
<sequence>MTAKRQSAERADALAAPVLLQDFLIVEGVNVHSRQSRTLKLLHKRTDLLGLNQDSLRGRVCSQVLGQCLEEVYEGANHVCIVMSWGTHELDARHQLAAAVLEALRLLREVTPPAEIPEGDWMLPKADIQRLMSRAVELDCHLQSNLFI</sequence>